<accession>A0A2S2E4M3</accession>
<dbReference type="Gene3D" id="3.30.1490.20">
    <property type="entry name" value="ATP-grasp fold, A domain"/>
    <property type="match status" value="1"/>
</dbReference>
<dbReference type="InterPro" id="IPR013651">
    <property type="entry name" value="ATP-grasp_RimK-type"/>
</dbReference>
<evidence type="ECO:0000256" key="1">
    <source>
        <dbReference type="ARBA" id="ARBA00023211"/>
    </source>
</evidence>
<dbReference type="Pfam" id="PF14401">
    <property type="entry name" value="RLAN"/>
    <property type="match status" value="1"/>
</dbReference>
<dbReference type="PROSITE" id="PS50975">
    <property type="entry name" value="ATP_GRASP"/>
    <property type="match status" value="1"/>
</dbReference>
<keyword evidence="1" id="KW-0464">Manganese</keyword>
<dbReference type="KEGG" id="salh:HMF8227_02078"/>
<dbReference type="GO" id="GO:0009432">
    <property type="term" value="P:SOS response"/>
    <property type="evidence" value="ECO:0007669"/>
    <property type="project" value="TreeGrafter"/>
</dbReference>
<dbReference type="PANTHER" id="PTHR21621">
    <property type="entry name" value="RIBOSOMAL PROTEIN S6 MODIFICATION PROTEIN"/>
    <property type="match status" value="1"/>
</dbReference>
<keyword evidence="5" id="KW-1185">Reference proteome</keyword>
<keyword evidence="2" id="KW-0067">ATP-binding</keyword>
<gene>
    <name evidence="4" type="ORF">HMF8227_02078</name>
</gene>
<sequence>MHKTLIVTDSELSSQSSNDLIISFDTYLTDYPKKNEPSTTVINLCDTAHYLSQGYYCSLLAEARQHKVMPSVKLINTLRKKNHERPATLDVRVKAELRLDNTHAQYVFFGQTSLNEYREVALAVFRAFPAPLLRIQWRERMADDTVRVSVQRASLDELSDEQSALFWQALTDFSERTWPAKVKRKPLRWDMAILVDPDEAMPPSDGKALKAFVKAARKLSINATLVTQSELVGINRFDALFVRETTAIDHHTYRTVVEAENEGLVVMDDAQSILRCCNKVFLHDAFSYQKVPTPRTRVLHQLTPDTLGELESDFGFPMVLKLPEGSFSKGVYKVSDQSELAQRLTEMFELSALVLVQEYMYTDFDWRIGVLGGRALYACRYEMARNHWQIYNHGVKRHSSGGFKTLPTFEVPKSVLDVAVKASNVIGKSLYGVDIKVKNGKPYVLEVNDNPSIEYGVEDAYLGNELYMQIMAEFQQRLEARGRG</sequence>
<dbReference type="Pfam" id="PF08443">
    <property type="entry name" value="RimK"/>
    <property type="match status" value="1"/>
</dbReference>
<dbReference type="GO" id="GO:0005524">
    <property type="term" value="F:ATP binding"/>
    <property type="evidence" value="ECO:0007669"/>
    <property type="project" value="UniProtKB-UniRule"/>
</dbReference>
<dbReference type="EMBL" id="CP029347">
    <property type="protein sequence ID" value="AWL12539.1"/>
    <property type="molecule type" value="Genomic_DNA"/>
</dbReference>
<dbReference type="PANTHER" id="PTHR21621:SF0">
    <property type="entry name" value="BETA-CITRYLGLUTAMATE SYNTHASE B-RELATED"/>
    <property type="match status" value="1"/>
</dbReference>
<evidence type="ECO:0000256" key="2">
    <source>
        <dbReference type="PROSITE-ProRule" id="PRU00409"/>
    </source>
</evidence>
<evidence type="ECO:0000313" key="4">
    <source>
        <dbReference type="EMBL" id="AWL12539.1"/>
    </source>
</evidence>
<dbReference type="AlphaFoldDB" id="A0A2S2E4M3"/>
<dbReference type="InterPro" id="IPR011761">
    <property type="entry name" value="ATP-grasp"/>
</dbReference>
<keyword evidence="2" id="KW-0547">Nucleotide-binding</keyword>
<dbReference type="OrthoDB" id="9800957at2"/>
<evidence type="ECO:0000259" key="3">
    <source>
        <dbReference type="PROSITE" id="PS50975"/>
    </source>
</evidence>
<dbReference type="GO" id="GO:0046872">
    <property type="term" value="F:metal ion binding"/>
    <property type="evidence" value="ECO:0007669"/>
    <property type="project" value="InterPro"/>
</dbReference>
<organism evidence="4 5">
    <name type="scientific">Saliniradius amylolyticus</name>
    <dbReference type="NCBI Taxonomy" id="2183582"/>
    <lineage>
        <taxon>Bacteria</taxon>
        <taxon>Pseudomonadati</taxon>
        <taxon>Pseudomonadota</taxon>
        <taxon>Gammaproteobacteria</taxon>
        <taxon>Alteromonadales</taxon>
        <taxon>Alteromonadaceae</taxon>
        <taxon>Saliniradius</taxon>
    </lineage>
</organism>
<protein>
    <recommendedName>
        <fullName evidence="3">ATP-grasp domain-containing protein</fullName>
    </recommendedName>
</protein>
<proteinExistence type="predicted"/>
<dbReference type="GO" id="GO:0005737">
    <property type="term" value="C:cytoplasm"/>
    <property type="evidence" value="ECO:0007669"/>
    <property type="project" value="TreeGrafter"/>
</dbReference>
<dbReference type="Proteomes" id="UP000245728">
    <property type="component" value="Chromosome"/>
</dbReference>
<dbReference type="InterPro" id="IPR025839">
    <property type="entry name" value="RLAN_dom"/>
</dbReference>
<name>A0A2S2E4M3_9ALTE</name>
<dbReference type="Gene3D" id="3.30.470.20">
    <property type="entry name" value="ATP-grasp fold, B domain"/>
    <property type="match status" value="1"/>
</dbReference>
<reference evidence="4 5" key="1">
    <citation type="submission" date="2018-05" db="EMBL/GenBank/DDBJ databases">
        <title>Salinimonas sp. HMF8227 Genome sequencing and assembly.</title>
        <authorList>
            <person name="Kang H."/>
            <person name="Kang J."/>
            <person name="Cha I."/>
            <person name="Kim H."/>
            <person name="Joh K."/>
        </authorList>
    </citation>
    <scope>NUCLEOTIDE SEQUENCE [LARGE SCALE GENOMIC DNA]</scope>
    <source>
        <strain evidence="4 5">HMF8227</strain>
    </source>
</reference>
<dbReference type="GO" id="GO:0018169">
    <property type="term" value="F:ribosomal S6-glutamic acid ligase activity"/>
    <property type="evidence" value="ECO:0007669"/>
    <property type="project" value="TreeGrafter"/>
</dbReference>
<evidence type="ECO:0000313" key="5">
    <source>
        <dbReference type="Proteomes" id="UP000245728"/>
    </source>
</evidence>
<dbReference type="InterPro" id="IPR013815">
    <property type="entry name" value="ATP_grasp_subdomain_1"/>
</dbReference>
<feature type="domain" description="ATP-grasp" evidence="3">
    <location>
        <begin position="283"/>
        <end position="475"/>
    </location>
</feature>
<dbReference type="RefSeq" id="WP_109340103.1">
    <property type="nucleotide sequence ID" value="NZ_CP029347.1"/>
</dbReference>
<dbReference type="SUPFAM" id="SSF56059">
    <property type="entry name" value="Glutathione synthetase ATP-binding domain-like"/>
    <property type="match status" value="1"/>
</dbReference>